<reference evidence="2" key="1">
    <citation type="submission" date="2020-05" db="EMBL/GenBank/DDBJ databases">
        <title>Mycena genomes resolve the evolution of fungal bioluminescence.</title>
        <authorList>
            <person name="Tsai I.J."/>
        </authorList>
    </citation>
    <scope>NUCLEOTIDE SEQUENCE</scope>
    <source>
        <strain evidence="2">160909Yilan</strain>
    </source>
</reference>
<keyword evidence="1" id="KW-1133">Transmembrane helix</keyword>
<protein>
    <submittedName>
        <fullName evidence="2">Uncharacterized protein</fullName>
    </submittedName>
</protein>
<dbReference type="EMBL" id="JACAZH010000030">
    <property type="protein sequence ID" value="KAF7340573.1"/>
    <property type="molecule type" value="Genomic_DNA"/>
</dbReference>
<keyword evidence="1" id="KW-0812">Transmembrane</keyword>
<keyword evidence="3" id="KW-1185">Reference proteome</keyword>
<gene>
    <name evidence="2" type="ORF">MSAN_02128800</name>
</gene>
<evidence type="ECO:0000313" key="2">
    <source>
        <dbReference type="EMBL" id="KAF7340573.1"/>
    </source>
</evidence>
<comment type="caution">
    <text evidence="2">The sequence shown here is derived from an EMBL/GenBank/DDBJ whole genome shotgun (WGS) entry which is preliminary data.</text>
</comment>
<name>A0A8H7CMB8_9AGAR</name>
<dbReference type="Proteomes" id="UP000623467">
    <property type="component" value="Unassembled WGS sequence"/>
</dbReference>
<keyword evidence="1" id="KW-0472">Membrane</keyword>
<organism evidence="2 3">
    <name type="scientific">Mycena sanguinolenta</name>
    <dbReference type="NCBI Taxonomy" id="230812"/>
    <lineage>
        <taxon>Eukaryota</taxon>
        <taxon>Fungi</taxon>
        <taxon>Dikarya</taxon>
        <taxon>Basidiomycota</taxon>
        <taxon>Agaricomycotina</taxon>
        <taxon>Agaricomycetes</taxon>
        <taxon>Agaricomycetidae</taxon>
        <taxon>Agaricales</taxon>
        <taxon>Marasmiineae</taxon>
        <taxon>Mycenaceae</taxon>
        <taxon>Mycena</taxon>
    </lineage>
</organism>
<proteinExistence type="predicted"/>
<dbReference type="AlphaFoldDB" id="A0A8H7CMB8"/>
<evidence type="ECO:0000256" key="1">
    <source>
        <dbReference type="SAM" id="Phobius"/>
    </source>
</evidence>
<evidence type="ECO:0000313" key="3">
    <source>
        <dbReference type="Proteomes" id="UP000623467"/>
    </source>
</evidence>
<dbReference type="OrthoDB" id="2936179at2759"/>
<sequence>MPPDASSHLAWVVREFLIIVALSFVCLLAIIQAIQYQFRVFETPSCTEQAPCTPCARVSLHLAALSPLEVLKITTICAASVLISIEIAVRVLLFMEWLPPDCTRIDDAEASTAEAGGLWRDEKAVESKQCDTIPL</sequence>
<feature type="transmembrane region" description="Helical" evidence="1">
    <location>
        <begin position="12"/>
        <end position="34"/>
    </location>
</feature>
<accession>A0A8H7CMB8</accession>